<dbReference type="SUPFAM" id="SSF74650">
    <property type="entry name" value="Galactose mutarotase-like"/>
    <property type="match status" value="1"/>
</dbReference>
<protein>
    <submittedName>
        <fullName evidence="8">Alpha-glucosidase</fullName>
    </submittedName>
</protein>
<keyword evidence="3 4" id="KW-0326">Glycosidase</keyword>
<feature type="domain" description="Glycosyl hydrolase family 31 C-terminal" evidence="7">
    <location>
        <begin position="538"/>
        <end position="621"/>
    </location>
</feature>
<dbReference type="Proteomes" id="UP001144471">
    <property type="component" value="Unassembled WGS sequence"/>
</dbReference>
<evidence type="ECO:0000313" key="8">
    <source>
        <dbReference type="EMBL" id="GLI54930.1"/>
    </source>
</evidence>
<organism evidence="8 9">
    <name type="scientific">Propionigenium maris DSM 9537</name>
    <dbReference type="NCBI Taxonomy" id="1123000"/>
    <lineage>
        <taxon>Bacteria</taxon>
        <taxon>Fusobacteriati</taxon>
        <taxon>Fusobacteriota</taxon>
        <taxon>Fusobacteriia</taxon>
        <taxon>Fusobacteriales</taxon>
        <taxon>Fusobacteriaceae</taxon>
        <taxon>Propionigenium</taxon>
    </lineage>
</organism>
<feature type="domain" description="Glycoside hydrolase family 31 N-terminal" evidence="6">
    <location>
        <begin position="45"/>
        <end position="122"/>
    </location>
</feature>
<evidence type="ECO:0000259" key="5">
    <source>
        <dbReference type="Pfam" id="PF01055"/>
    </source>
</evidence>
<accession>A0A9W6GJ56</accession>
<dbReference type="GO" id="GO:0030246">
    <property type="term" value="F:carbohydrate binding"/>
    <property type="evidence" value="ECO:0007669"/>
    <property type="project" value="InterPro"/>
</dbReference>
<evidence type="ECO:0000256" key="1">
    <source>
        <dbReference type="ARBA" id="ARBA00007806"/>
    </source>
</evidence>
<evidence type="ECO:0000259" key="7">
    <source>
        <dbReference type="Pfam" id="PF21365"/>
    </source>
</evidence>
<dbReference type="Pfam" id="PF21365">
    <property type="entry name" value="Glyco_hydro_31_3rd"/>
    <property type="match status" value="1"/>
</dbReference>
<comment type="caution">
    <text evidence="8">The sequence shown here is derived from an EMBL/GenBank/DDBJ whole genome shotgun (WGS) entry which is preliminary data.</text>
</comment>
<dbReference type="Pfam" id="PF13802">
    <property type="entry name" value="Gal_mutarotas_2"/>
    <property type="match status" value="1"/>
</dbReference>
<sequence>MAVYKISDDISLYRYGKPYDTEAVVVRELEKAGDEPLKYLQEIEGKGVNLTYTMDRDDIIFGLGENMGGINKRGREYISFCTDDYEHTEGKRSLYGAHTFFIVDGRDTFGVFIDYPGKFKIDAGFTHRDILEIEIPTGDVDIYIIEGEDKNQIVKNFRELVGRSYIPPKWGFGYQQCRWSYLNAGEVEQVVDAMRERGIPCDTVYLDIDYMVDFKDFTVDEKKFPKFPQFVERMRERGIRLIPIIDAGVKIEAGYDVYDEGEEKGYFCTTNEGDTFVGAVWPGRCAFPDFLNPDTRRWWGNLYTRLTDVGIEGFWNDMNEPALFYTPDHLEEVIEEVKSSQGENLDIYSFFKFKDRVVELSNREEDYKKFWHRDKDGRRINHHEVHNLYGYNMTRAASEGFARNRSEERTLLFSRASSIGAHRYGGIWTGDNKSWWSHILLNIQQMPGLSMCGFLYSGGDTGGFGDHADAELVTRWTQFSIFTPLLRNHAGGTRPQEPYSFDDDSAEYMKGAIELRYAMIPYLYSEFMKAVREDRGYMMPLAFEYDDSRSRGVEDQLLCGESLMLTPVYTQNARGRYIYLPEDMLCWRGRDPRNREIHRLKKGEHYLNIAIDEVPFFIRRDRMMVMGKPLNYVEEEVIRELNVVVNLESKAVYDFYDDDGKTTNEADYSLMRFTVRRKGEEVTAKVEQVAGETQVVVVNFEIYAGEDQVVKRKVYL</sequence>
<dbReference type="CDD" id="cd14752">
    <property type="entry name" value="GH31_N"/>
    <property type="match status" value="1"/>
</dbReference>
<evidence type="ECO:0000256" key="4">
    <source>
        <dbReference type="RuleBase" id="RU361185"/>
    </source>
</evidence>
<keyword evidence="9" id="KW-1185">Reference proteome</keyword>
<dbReference type="Gene3D" id="2.60.40.4040">
    <property type="match status" value="1"/>
</dbReference>
<dbReference type="Gene3D" id="3.20.20.80">
    <property type="entry name" value="Glycosidases"/>
    <property type="match status" value="1"/>
</dbReference>
<comment type="similarity">
    <text evidence="1 4">Belongs to the glycosyl hydrolase 31 family.</text>
</comment>
<dbReference type="InterPro" id="IPR030458">
    <property type="entry name" value="Glyco_hydro_31_AS"/>
</dbReference>
<evidence type="ECO:0000313" key="9">
    <source>
        <dbReference type="Proteomes" id="UP001144471"/>
    </source>
</evidence>
<proteinExistence type="inferred from homology"/>
<dbReference type="PANTHER" id="PTHR22762">
    <property type="entry name" value="ALPHA-GLUCOSIDASE"/>
    <property type="match status" value="1"/>
</dbReference>
<dbReference type="PANTHER" id="PTHR22762:SF120">
    <property type="entry name" value="HETEROGLYCAN GLUCOSIDASE 1"/>
    <property type="match status" value="1"/>
</dbReference>
<dbReference type="InterPro" id="IPR048395">
    <property type="entry name" value="Glyco_hydro_31_C"/>
</dbReference>
<dbReference type="InterPro" id="IPR017853">
    <property type="entry name" value="GH"/>
</dbReference>
<feature type="domain" description="Glycoside hydrolase family 31 TIM barrel" evidence="5">
    <location>
        <begin position="165"/>
        <end position="525"/>
    </location>
</feature>
<dbReference type="SUPFAM" id="SSF51011">
    <property type="entry name" value="Glycosyl hydrolase domain"/>
    <property type="match status" value="1"/>
</dbReference>
<evidence type="ECO:0000256" key="2">
    <source>
        <dbReference type="ARBA" id="ARBA00022801"/>
    </source>
</evidence>
<dbReference type="PROSITE" id="PS00129">
    <property type="entry name" value="GLYCOSYL_HYDROL_F31_1"/>
    <property type="match status" value="1"/>
</dbReference>
<evidence type="ECO:0000259" key="6">
    <source>
        <dbReference type="Pfam" id="PF13802"/>
    </source>
</evidence>
<reference evidence="8" key="1">
    <citation type="submission" date="2022-12" db="EMBL/GenBank/DDBJ databases">
        <title>Reference genome sequencing for broad-spectrum identification of bacterial and archaeal isolates by mass spectrometry.</title>
        <authorList>
            <person name="Sekiguchi Y."/>
            <person name="Tourlousse D.M."/>
        </authorList>
    </citation>
    <scope>NUCLEOTIDE SEQUENCE</scope>
    <source>
        <strain evidence="8">10succ1</strain>
    </source>
</reference>
<dbReference type="Gene3D" id="2.60.40.1760">
    <property type="entry name" value="glycosyl hydrolase (family 31)"/>
    <property type="match status" value="1"/>
</dbReference>
<evidence type="ECO:0000256" key="3">
    <source>
        <dbReference type="ARBA" id="ARBA00023295"/>
    </source>
</evidence>
<name>A0A9W6GJ56_9FUSO</name>
<dbReference type="InterPro" id="IPR025887">
    <property type="entry name" value="Glyco_hydro_31_N_dom"/>
</dbReference>
<dbReference type="AlphaFoldDB" id="A0A9W6GJ56"/>
<keyword evidence="2 4" id="KW-0378">Hydrolase</keyword>
<dbReference type="CDD" id="cd06604">
    <property type="entry name" value="GH31_glucosidase_II_MalA"/>
    <property type="match status" value="1"/>
</dbReference>
<dbReference type="GO" id="GO:0005975">
    <property type="term" value="P:carbohydrate metabolic process"/>
    <property type="evidence" value="ECO:0007669"/>
    <property type="project" value="InterPro"/>
</dbReference>
<gene>
    <name evidence="8" type="ORF">PM10SUCC1_04450</name>
</gene>
<dbReference type="GO" id="GO:0004553">
    <property type="term" value="F:hydrolase activity, hydrolyzing O-glycosyl compounds"/>
    <property type="evidence" value="ECO:0007669"/>
    <property type="project" value="InterPro"/>
</dbReference>
<dbReference type="Pfam" id="PF01055">
    <property type="entry name" value="Glyco_hydro_31_2nd"/>
    <property type="match status" value="1"/>
</dbReference>
<dbReference type="RefSeq" id="WP_281833111.1">
    <property type="nucleotide sequence ID" value="NZ_BSDY01000002.1"/>
</dbReference>
<dbReference type="EMBL" id="BSDY01000002">
    <property type="protein sequence ID" value="GLI54930.1"/>
    <property type="molecule type" value="Genomic_DNA"/>
</dbReference>
<dbReference type="InterPro" id="IPR011013">
    <property type="entry name" value="Gal_mutarotase_sf_dom"/>
</dbReference>
<dbReference type="InterPro" id="IPR000322">
    <property type="entry name" value="Glyco_hydro_31_TIM"/>
</dbReference>
<dbReference type="SUPFAM" id="SSF51445">
    <property type="entry name" value="(Trans)glycosidases"/>
    <property type="match status" value="1"/>
</dbReference>